<name>A0A4R1X9W1_ACICA</name>
<keyword evidence="2" id="KW-1185">Reference proteome</keyword>
<sequence>MKVGYLRFDERPGIKAKALAYMSFYNDIDFFYFRPEDVDLLNKTISGLFLVNNEWERKITSFPNIIDNAPSRPRDRAIYQEIKKISPMITYRIGDKEKVFQLLKKDVNYTQYLIDSDILSSIDIYLKYIDKFKTVIIKPKGGNMGKGIYKSYISDNRYVFQTDIDYEEFDNIEDVEIFLKDFMDTNQIQQYIDSNTIEGHPYDIRLHVQRGKGGNWKIVKIYPRIGLSQKVTSNLSQGGGISNLNSFLKSQFGDQSEYIRTELRNLAINLPKDFQKNYSYTLDALGIDVGIDSENNLKIFEINTYPGSNFLDLESAIVRVEYYKYLLTK</sequence>
<evidence type="ECO:0000313" key="2">
    <source>
        <dbReference type="Proteomes" id="UP000294963"/>
    </source>
</evidence>
<evidence type="ECO:0000313" key="1">
    <source>
        <dbReference type="EMBL" id="TCM59596.1"/>
    </source>
</evidence>
<gene>
    <name evidence="1" type="ORF">EC844_1413</name>
</gene>
<dbReference type="InterPro" id="IPR026838">
    <property type="entry name" value="YheC/D"/>
</dbReference>
<dbReference type="AlphaFoldDB" id="A0A4R1X9W1"/>
<dbReference type="Proteomes" id="UP000294963">
    <property type="component" value="Unassembled WGS sequence"/>
</dbReference>
<accession>A0A4R1X9W1</accession>
<dbReference type="Pfam" id="PF14398">
    <property type="entry name" value="ATPgrasp_YheCD"/>
    <property type="match status" value="1"/>
</dbReference>
<dbReference type="OrthoDB" id="7869153at2"/>
<dbReference type="SUPFAM" id="SSF56059">
    <property type="entry name" value="Glutathione synthetase ATP-binding domain-like"/>
    <property type="match status" value="1"/>
</dbReference>
<reference evidence="1 2" key="1">
    <citation type="submission" date="2019-03" db="EMBL/GenBank/DDBJ databases">
        <title>Genomic analyses of the natural microbiome of Caenorhabditis elegans.</title>
        <authorList>
            <person name="Samuel B."/>
        </authorList>
    </citation>
    <scope>NUCLEOTIDE SEQUENCE [LARGE SCALE GENOMIC DNA]</scope>
    <source>
        <strain evidence="1 2">JUb89</strain>
    </source>
</reference>
<dbReference type="EMBL" id="SLVJ01000041">
    <property type="protein sequence ID" value="TCM59596.1"/>
    <property type="molecule type" value="Genomic_DNA"/>
</dbReference>
<comment type="caution">
    <text evidence="1">The sequence shown here is derived from an EMBL/GenBank/DDBJ whole genome shotgun (WGS) entry which is preliminary data.</text>
</comment>
<protein>
    <submittedName>
        <fullName evidence="1">YheC/D-like protein</fullName>
    </submittedName>
</protein>
<dbReference type="Gene3D" id="3.30.470.20">
    <property type="entry name" value="ATP-grasp fold, B domain"/>
    <property type="match status" value="1"/>
</dbReference>
<organism evidence="1 2">
    <name type="scientific">Acinetobacter calcoaceticus</name>
    <dbReference type="NCBI Taxonomy" id="471"/>
    <lineage>
        <taxon>Bacteria</taxon>
        <taxon>Pseudomonadati</taxon>
        <taxon>Pseudomonadota</taxon>
        <taxon>Gammaproteobacteria</taxon>
        <taxon>Moraxellales</taxon>
        <taxon>Moraxellaceae</taxon>
        <taxon>Acinetobacter</taxon>
        <taxon>Acinetobacter calcoaceticus/baumannii complex</taxon>
    </lineage>
</organism>
<proteinExistence type="predicted"/>